<evidence type="ECO:0000313" key="3">
    <source>
        <dbReference type="EMBL" id="ORY93871.1"/>
    </source>
</evidence>
<dbReference type="InterPro" id="IPR000219">
    <property type="entry name" value="DH_dom"/>
</dbReference>
<dbReference type="SUPFAM" id="SSF103657">
    <property type="entry name" value="BAR/IMD domain-like"/>
    <property type="match status" value="1"/>
</dbReference>
<accession>A0A1X2H5Z3</accession>
<evidence type="ECO:0000259" key="2">
    <source>
        <dbReference type="PROSITE" id="PS50010"/>
    </source>
</evidence>
<organism evidence="3 4">
    <name type="scientific">Syncephalastrum racemosum</name>
    <name type="common">Filamentous fungus</name>
    <dbReference type="NCBI Taxonomy" id="13706"/>
    <lineage>
        <taxon>Eukaryota</taxon>
        <taxon>Fungi</taxon>
        <taxon>Fungi incertae sedis</taxon>
        <taxon>Mucoromycota</taxon>
        <taxon>Mucoromycotina</taxon>
        <taxon>Mucoromycetes</taxon>
        <taxon>Mucorales</taxon>
        <taxon>Syncephalastraceae</taxon>
        <taxon>Syncephalastrum</taxon>
    </lineage>
</organism>
<dbReference type="FunCoup" id="A0A1X2H5Z3">
    <property type="interactions" value="6"/>
</dbReference>
<dbReference type="PANTHER" id="PTHR22834">
    <property type="entry name" value="NUCLEAR FUSION PROTEIN FUS2"/>
    <property type="match status" value="1"/>
</dbReference>
<keyword evidence="4" id="KW-1185">Reference proteome</keyword>
<dbReference type="Proteomes" id="UP000242180">
    <property type="component" value="Unassembled WGS sequence"/>
</dbReference>
<dbReference type="PROSITE" id="PS50010">
    <property type="entry name" value="DH_2"/>
    <property type="match status" value="1"/>
</dbReference>
<dbReference type="GO" id="GO:0032955">
    <property type="term" value="P:regulation of division septum assembly"/>
    <property type="evidence" value="ECO:0007669"/>
    <property type="project" value="TreeGrafter"/>
</dbReference>
<dbReference type="GO" id="GO:0005085">
    <property type="term" value="F:guanyl-nucleotide exchange factor activity"/>
    <property type="evidence" value="ECO:0007669"/>
    <property type="project" value="InterPro"/>
</dbReference>
<dbReference type="SUPFAM" id="SSF48065">
    <property type="entry name" value="DBL homology domain (DH-domain)"/>
    <property type="match status" value="1"/>
</dbReference>
<feature type="domain" description="DH" evidence="2">
    <location>
        <begin position="1"/>
        <end position="62"/>
    </location>
</feature>
<dbReference type="Pfam" id="PF00621">
    <property type="entry name" value="RhoGEF"/>
    <property type="match status" value="1"/>
</dbReference>
<name>A0A1X2H5Z3_SYNRA</name>
<proteinExistence type="predicted"/>
<protein>
    <recommendedName>
        <fullName evidence="2">DH domain-containing protein</fullName>
    </recommendedName>
</protein>
<dbReference type="InterPro" id="IPR027267">
    <property type="entry name" value="AH/BAR_dom_sf"/>
</dbReference>
<evidence type="ECO:0000313" key="4">
    <source>
        <dbReference type="Proteomes" id="UP000242180"/>
    </source>
</evidence>
<feature type="region of interest" description="Disordered" evidence="1">
    <location>
        <begin position="73"/>
        <end position="137"/>
    </location>
</feature>
<dbReference type="Gene3D" id="1.20.900.10">
    <property type="entry name" value="Dbl homology (DH) domain"/>
    <property type="match status" value="1"/>
</dbReference>
<sequence length="340" mass="39196">MQGRTTSWDLGSLLIKPVQRVLKYPLLLKEMLVLAPSDHEGHADLVAASQEMQKVADHLNEVKRRHDIVGHIVREPRPQANKQVSKSAAQLPPAGDDSDSSSILARKRSKKKNKKLLFQKQQRSEPMPMLQVHPAQNNKATTDEALMARFKRQHTAAKLFVAQVLDWQASVKTQREALHQLAKSFEGFYGSWGRVHEFSVQTRVWVTERKLESRLVHFISVRLDTLVRLYENPHKVVVELQSCQDEKDAAAIRSQLQEELPRFLELAATYFDGLVGELTHIQADYCQWLSRGWRGLQRPLEEEEDTRTTTEAYLDRMRPVQECLDNIMNAHRSKMRAFYS</sequence>
<dbReference type="OrthoDB" id="10256089at2759"/>
<comment type="caution">
    <text evidence="3">The sequence shown here is derived from an EMBL/GenBank/DDBJ whole genome shotgun (WGS) entry which is preliminary data.</text>
</comment>
<dbReference type="STRING" id="13706.A0A1X2H5Z3"/>
<feature type="compositionally biased region" description="Basic residues" evidence="1">
    <location>
        <begin position="105"/>
        <end position="117"/>
    </location>
</feature>
<gene>
    <name evidence="3" type="ORF">BCR43DRAFT_348586</name>
</gene>
<dbReference type="PANTHER" id="PTHR22834:SF20">
    <property type="entry name" value="SH3 DOMAIN-CONTAINING PROTEIN"/>
    <property type="match status" value="1"/>
</dbReference>
<dbReference type="GO" id="GO:0031991">
    <property type="term" value="P:regulation of actomyosin contractile ring contraction"/>
    <property type="evidence" value="ECO:0007669"/>
    <property type="project" value="TreeGrafter"/>
</dbReference>
<dbReference type="EMBL" id="MCGN01000008">
    <property type="protein sequence ID" value="ORY93871.1"/>
    <property type="molecule type" value="Genomic_DNA"/>
</dbReference>
<dbReference type="InterPro" id="IPR035899">
    <property type="entry name" value="DBL_dom_sf"/>
</dbReference>
<dbReference type="AlphaFoldDB" id="A0A1X2H5Z3"/>
<dbReference type="GO" id="GO:0005737">
    <property type="term" value="C:cytoplasm"/>
    <property type="evidence" value="ECO:0007669"/>
    <property type="project" value="TreeGrafter"/>
</dbReference>
<reference evidence="3 4" key="1">
    <citation type="submission" date="2016-07" db="EMBL/GenBank/DDBJ databases">
        <title>Pervasive Adenine N6-methylation of Active Genes in Fungi.</title>
        <authorList>
            <consortium name="DOE Joint Genome Institute"/>
            <person name="Mondo S.J."/>
            <person name="Dannebaum R.O."/>
            <person name="Kuo R.C."/>
            <person name="Labutti K."/>
            <person name="Haridas S."/>
            <person name="Kuo A."/>
            <person name="Salamov A."/>
            <person name="Ahrendt S.R."/>
            <person name="Lipzen A."/>
            <person name="Sullivan W."/>
            <person name="Andreopoulos W.B."/>
            <person name="Clum A."/>
            <person name="Lindquist E."/>
            <person name="Daum C."/>
            <person name="Ramamoorthy G.K."/>
            <person name="Gryganskyi A."/>
            <person name="Culley D."/>
            <person name="Magnuson J.K."/>
            <person name="James T.Y."/>
            <person name="O'Malley M.A."/>
            <person name="Stajich J.E."/>
            <person name="Spatafora J.W."/>
            <person name="Visel A."/>
            <person name="Grigoriev I.V."/>
        </authorList>
    </citation>
    <scope>NUCLEOTIDE SEQUENCE [LARGE SCALE GENOMIC DNA]</scope>
    <source>
        <strain evidence="3 4">NRRL 2496</strain>
    </source>
</reference>
<dbReference type="InParanoid" id="A0A1X2H5Z3"/>
<dbReference type="InterPro" id="IPR051492">
    <property type="entry name" value="Dynamin-Rho_GEF"/>
</dbReference>
<evidence type="ECO:0000256" key="1">
    <source>
        <dbReference type="SAM" id="MobiDB-lite"/>
    </source>
</evidence>